<feature type="domain" description="CBS" evidence="3">
    <location>
        <begin position="72"/>
        <end position="125"/>
    </location>
</feature>
<evidence type="ECO:0000256" key="2">
    <source>
        <dbReference type="PROSITE-ProRule" id="PRU00703"/>
    </source>
</evidence>
<dbReference type="PANTHER" id="PTHR43080:SF2">
    <property type="entry name" value="CBS DOMAIN-CONTAINING PROTEIN"/>
    <property type="match status" value="1"/>
</dbReference>
<sequence length="125" mass="13959">MNIGNILKSNPITLKVNDNIDKALKLMAEFGLNGMPVVDNNDVLVGMVVKADIFRFMVTPGHYEDCPVDWVMSKSIILAQANEDIIVVAKRLRKNNIISMPVVENEKLVGIISIEDLLDYYIGLE</sequence>
<dbReference type="SUPFAM" id="SSF54631">
    <property type="entry name" value="CBS-domain pair"/>
    <property type="match status" value="1"/>
</dbReference>
<dbReference type="SMART" id="SM00116">
    <property type="entry name" value="CBS"/>
    <property type="match status" value="2"/>
</dbReference>
<evidence type="ECO:0000313" key="5">
    <source>
        <dbReference type="Proteomes" id="UP000663802"/>
    </source>
</evidence>
<name>A0ABQ1EAZ3_9CLOT</name>
<dbReference type="InterPro" id="IPR046342">
    <property type="entry name" value="CBS_dom_sf"/>
</dbReference>
<protein>
    <submittedName>
        <fullName evidence="4">CBS domain-containing protein</fullName>
    </submittedName>
</protein>
<gene>
    <name evidence="4" type="ORF">CSC2_24710</name>
</gene>
<evidence type="ECO:0000256" key="1">
    <source>
        <dbReference type="ARBA" id="ARBA00023122"/>
    </source>
</evidence>
<organism evidence="4 5">
    <name type="scientific">Clostridium zeae</name>
    <dbReference type="NCBI Taxonomy" id="2759022"/>
    <lineage>
        <taxon>Bacteria</taxon>
        <taxon>Bacillati</taxon>
        <taxon>Bacillota</taxon>
        <taxon>Clostridia</taxon>
        <taxon>Eubacteriales</taxon>
        <taxon>Clostridiaceae</taxon>
        <taxon>Clostridium</taxon>
    </lineage>
</organism>
<dbReference type="InterPro" id="IPR000644">
    <property type="entry name" value="CBS_dom"/>
</dbReference>
<dbReference type="RefSeq" id="WP_206870228.1">
    <property type="nucleotide sequence ID" value="NZ_BMBA01000002.1"/>
</dbReference>
<dbReference type="Pfam" id="PF00571">
    <property type="entry name" value="CBS"/>
    <property type="match status" value="2"/>
</dbReference>
<dbReference type="Proteomes" id="UP000663802">
    <property type="component" value="Unassembled WGS sequence"/>
</dbReference>
<dbReference type="EMBL" id="BMBA01000002">
    <property type="protein sequence ID" value="GFZ31945.1"/>
    <property type="molecule type" value="Genomic_DNA"/>
</dbReference>
<accession>A0ABQ1EAZ3</accession>
<dbReference type="CDD" id="cd02205">
    <property type="entry name" value="CBS_pair_SF"/>
    <property type="match status" value="1"/>
</dbReference>
<evidence type="ECO:0000259" key="3">
    <source>
        <dbReference type="PROSITE" id="PS51371"/>
    </source>
</evidence>
<comment type="caution">
    <text evidence="4">The sequence shown here is derived from an EMBL/GenBank/DDBJ whole genome shotgun (WGS) entry which is preliminary data.</text>
</comment>
<reference evidence="4 5" key="1">
    <citation type="journal article" date="2021" name="Int. J. Syst. Evol. Microbiol.">
        <title>Clostridium zeae sp. nov., isolated from corn silage.</title>
        <authorList>
            <person name="Kobayashi H."/>
            <person name="Tanizawa Y."/>
            <person name="Yagura M."/>
            <person name="Sakamoto M."/>
            <person name="Ohkuma M."/>
            <person name="Tohno M."/>
        </authorList>
    </citation>
    <scope>NUCLEOTIDE SEQUENCE [LARGE SCALE GENOMIC DNA]</scope>
    <source>
        <strain evidence="4 5">CSC2</strain>
    </source>
</reference>
<proteinExistence type="predicted"/>
<dbReference type="PROSITE" id="PS51371">
    <property type="entry name" value="CBS"/>
    <property type="match status" value="2"/>
</dbReference>
<dbReference type="InterPro" id="IPR051257">
    <property type="entry name" value="Diverse_CBS-Domain"/>
</dbReference>
<keyword evidence="5" id="KW-1185">Reference proteome</keyword>
<dbReference type="PANTHER" id="PTHR43080">
    <property type="entry name" value="CBS DOMAIN-CONTAINING PROTEIN CBSX3, MITOCHONDRIAL"/>
    <property type="match status" value="1"/>
</dbReference>
<keyword evidence="1 2" id="KW-0129">CBS domain</keyword>
<dbReference type="Gene3D" id="3.10.580.10">
    <property type="entry name" value="CBS-domain"/>
    <property type="match status" value="1"/>
</dbReference>
<evidence type="ECO:0000313" key="4">
    <source>
        <dbReference type="EMBL" id="GFZ31945.1"/>
    </source>
</evidence>
<feature type="domain" description="CBS" evidence="3">
    <location>
        <begin position="7"/>
        <end position="64"/>
    </location>
</feature>